<comment type="caution">
    <text evidence="2">The sequence shown here is derived from an EMBL/GenBank/DDBJ whole genome shotgun (WGS) entry which is preliminary data.</text>
</comment>
<gene>
    <name evidence="2" type="ORF">FJV41_04245</name>
</gene>
<dbReference type="EMBL" id="VIFM01000010">
    <property type="protein sequence ID" value="TQF17260.1"/>
    <property type="molecule type" value="Genomic_DNA"/>
</dbReference>
<accession>A0A540X7R4</accession>
<name>A0A540X7R4_9BACT</name>
<feature type="signal peptide" evidence="1">
    <location>
        <begin position="1"/>
        <end position="25"/>
    </location>
</feature>
<dbReference type="Proteomes" id="UP000315369">
    <property type="component" value="Unassembled WGS sequence"/>
</dbReference>
<protein>
    <recommendedName>
        <fullName evidence="4">Lipoprotein</fullName>
    </recommendedName>
</protein>
<feature type="chain" id="PRO_5021765232" description="Lipoprotein" evidence="1">
    <location>
        <begin position="26"/>
        <end position="125"/>
    </location>
</feature>
<proteinExistence type="predicted"/>
<dbReference type="AlphaFoldDB" id="A0A540X7R4"/>
<sequence>MSPHSFLKSLAVVLGFGLLAGSAEARAVRTTTRTHVNSNVNRDVDVHRDIDVDVDRNYHPVATAAAVTATATVTAAAIGSVARSLPPACSTAVVSGVTYQNCEGTWYQPRYSGTEVSYVVVNPPR</sequence>
<evidence type="ECO:0008006" key="4">
    <source>
        <dbReference type="Google" id="ProtNLM"/>
    </source>
</evidence>
<reference evidence="2 3" key="1">
    <citation type="submission" date="2019-06" db="EMBL/GenBank/DDBJ databases">
        <authorList>
            <person name="Livingstone P."/>
            <person name="Whitworth D."/>
        </authorList>
    </citation>
    <scope>NUCLEOTIDE SEQUENCE [LARGE SCALE GENOMIC DNA]</scope>
    <source>
        <strain evidence="2 3">AM401</strain>
    </source>
</reference>
<dbReference type="RefSeq" id="WP_141641109.1">
    <property type="nucleotide sequence ID" value="NZ_VIFM01000010.1"/>
</dbReference>
<dbReference type="OrthoDB" id="123540at2"/>
<evidence type="ECO:0000313" key="3">
    <source>
        <dbReference type="Proteomes" id="UP000315369"/>
    </source>
</evidence>
<keyword evidence="3" id="KW-1185">Reference proteome</keyword>
<evidence type="ECO:0000256" key="1">
    <source>
        <dbReference type="SAM" id="SignalP"/>
    </source>
</evidence>
<keyword evidence="1" id="KW-0732">Signal</keyword>
<evidence type="ECO:0000313" key="2">
    <source>
        <dbReference type="EMBL" id="TQF17260.1"/>
    </source>
</evidence>
<organism evidence="2 3">
    <name type="scientific">Myxococcus llanfairpwllgwyngyllgogerychwyrndrobwllllantysiliogogogochensis</name>
    <dbReference type="NCBI Taxonomy" id="2590453"/>
    <lineage>
        <taxon>Bacteria</taxon>
        <taxon>Pseudomonadati</taxon>
        <taxon>Myxococcota</taxon>
        <taxon>Myxococcia</taxon>
        <taxon>Myxococcales</taxon>
        <taxon>Cystobacterineae</taxon>
        <taxon>Myxococcaceae</taxon>
        <taxon>Myxococcus</taxon>
    </lineage>
</organism>